<keyword evidence="2" id="KW-0614">Plasmid</keyword>
<organism evidence="2 3">
    <name type="scientific">Sinorhizobium meliloti (strain SM11)</name>
    <dbReference type="NCBI Taxonomy" id="707241"/>
    <lineage>
        <taxon>Bacteria</taxon>
        <taxon>Pseudomonadati</taxon>
        <taxon>Pseudomonadota</taxon>
        <taxon>Alphaproteobacteria</taxon>
        <taxon>Hyphomicrobiales</taxon>
        <taxon>Rhizobiaceae</taxon>
        <taxon>Sinorhizobium/Ensifer group</taxon>
        <taxon>Sinorhizobium</taxon>
    </lineage>
</organism>
<sequence length="115" mass="12225">MCPNNRNSLNNKGSKMAALRQIAFYGKGGTGKPKRKAQPVTAPIEDRSLGSPSKNEMHFHSRMKVMASMRGGDGFRVPPAASRKARAVSAKPITPRPISARAVVVSPSGNPKASN</sequence>
<gene>
    <name evidence="2" type="ordered locus">SM11_pC0318</name>
</gene>
<dbReference type="PATRIC" id="fig|707241.3.peg.4306"/>
<feature type="region of interest" description="Disordered" evidence="1">
    <location>
        <begin position="24"/>
        <end position="56"/>
    </location>
</feature>
<dbReference type="KEGG" id="smx:SM11_pC0318"/>
<protein>
    <submittedName>
        <fullName evidence="2">Hypothetical 11.0 kDa protein in mosA 5'region</fullName>
    </submittedName>
</protein>
<dbReference type="EMBL" id="CP001831">
    <property type="protein sequence ID" value="AEH81391.1"/>
    <property type="molecule type" value="Genomic_DNA"/>
</dbReference>
<name>F7XCA0_SINMM</name>
<geneLocation type="plasmid" evidence="2 3">
    <name>pSmeSM11c</name>
</geneLocation>
<feature type="compositionally biased region" description="Low complexity" evidence="1">
    <location>
        <begin position="76"/>
        <end position="92"/>
    </location>
</feature>
<evidence type="ECO:0000256" key="1">
    <source>
        <dbReference type="SAM" id="MobiDB-lite"/>
    </source>
</evidence>
<reference evidence="2 3" key="1">
    <citation type="journal article" date="2011" name="J. Biotechnol.">
        <title>The complete genome sequence of the dominant Sinorhizobium meliloti field isolate SM11 extends the S. meliloti pan-genome.</title>
        <authorList>
            <person name="Schneiker-Bekel S."/>
            <person name="Wibberg D."/>
            <person name="Bekel T."/>
            <person name="Blom J."/>
            <person name="Linke B."/>
            <person name="Neuweger H."/>
            <person name="Stiens M."/>
            <person name="Vorholter F.J."/>
            <person name="Weidner S."/>
            <person name="Goesmann A."/>
            <person name="Puhler A."/>
            <person name="Schluter A."/>
        </authorList>
    </citation>
    <scope>NUCLEOTIDE SEQUENCE [LARGE SCALE GENOMIC DNA]</scope>
    <source>
        <strain evidence="2 3">SM11</strain>
        <plasmid evidence="3">pSmeSM11c</plasmid>
    </source>
</reference>
<evidence type="ECO:0000313" key="2">
    <source>
        <dbReference type="EMBL" id="AEH81391.1"/>
    </source>
</evidence>
<dbReference type="AlphaFoldDB" id="F7XCA0"/>
<evidence type="ECO:0000313" key="3">
    <source>
        <dbReference type="Proteomes" id="UP000009045"/>
    </source>
</evidence>
<dbReference type="HOGENOM" id="CLU_168314_0_0_5"/>
<dbReference type="Proteomes" id="UP000009045">
    <property type="component" value="Plasmid pSmeSM11c"/>
</dbReference>
<proteinExistence type="predicted"/>
<feature type="region of interest" description="Disordered" evidence="1">
    <location>
        <begin position="70"/>
        <end position="93"/>
    </location>
</feature>
<accession>F7XCA0</accession>